<gene>
    <name evidence="2" type="ORF">B7R25_04320</name>
</gene>
<dbReference type="EMBL" id="NBXE01000009">
    <property type="protein sequence ID" value="RFA28451.1"/>
    <property type="molecule type" value="Genomic_DNA"/>
</dbReference>
<feature type="transmembrane region" description="Helical" evidence="1">
    <location>
        <begin position="20"/>
        <end position="45"/>
    </location>
</feature>
<proteinExistence type="predicted"/>
<evidence type="ECO:0000313" key="3">
    <source>
        <dbReference type="Proteomes" id="UP000257080"/>
    </source>
</evidence>
<keyword evidence="1" id="KW-0472">Membrane</keyword>
<dbReference type="OrthoDB" id="9983718at2"/>
<name>A0A3E0WCA0_9MICO</name>
<sequence length="120" mass="11565">MTQAMHGAEGAAAGHGRNPLGLIALVVGAVGILFNVLFTLVQAVAVGQGMYDLLSTFAVAHSILAIVIAVATIALGVLALLKKGAPKAAAGAGTALGAASLVSVLTGLLYSGVIAAASGF</sequence>
<feature type="transmembrane region" description="Helical" evidence="1">
    <location>
        <begin position="57"/>
        <end position="81"/>
    </location>
</feature>
<evidence type="ECO:0000313" key="2">
    <source>
        <dbReference type="EMBL" id="RFA28451.1"/>
    </source>
</evidence>
<reference evidence="2 3" key="1">
    <citation type="submission" date="2017-04" db="EMBL/GenBank/DDBJ databases">
        <title>Comparative genome analysis of Subtercola boreus.</title>
        <authorList>
            <person name="Cho Y.-J."/>
            <person name="Cho A."/>
            <person name="Kim O.-S."/>
            <person name="Lee J.-I."/>
        </authorList>
    </citation>
    <scope>NUCLEOTIDE SEQUENCE [LARGE SCALE GENOMIC DNA]</scope>
    <source>
        <strain evidence="2 3">P28004</strain>
    </source>
</reference>
<dbReference type="RefSeq" id="WP_116417768.1">
    <property type="nucleotide sequence ID" value="NZ_NBXC01000009.1"/>
</dbReference>
<comment type="caution">
    <text evidence="2">The sequence shown here is derived from an EMBL/GenBank/DDBJ whole genome shotgun (WGS) entry which is preliminary data.</text>
</comment>
<protein>
    <submittedName>
        <fullName evidence="2">Uncharacterized protein</fullName>
    </submittedName>
</protein>
<dbReference type="Proteomes" id="UP000257080">
    <property type="component" value="Unassembled WGS sequence"/>
</dbReference>
<feature type="transmembrane region" description="Helical" evidence="1">
    <location>
        <begin position="93"/>
        <end position="117"/>
    </location>
</feature>
<organism evidence="2 3">
    <name type="scientific">Subtercola boreus</name>
    <dbReference type="NCBI Taxonomy" id="120213"/>
    <lineage>
        <taxon>Bacteria</taxon>
        <taxon>Bacillati</taxon>
        <taxon>Actinomycetota</taxon>
        <taxon>Actinomycetes</taxon>
        <taxon>Micrococcales</taxon>
        <taxon>Microbacteriaceae</taxon>
        <taxon>Subtercola</taxon>
    </lineage>
</organism>
<dbReference type="AlphaFoldDB" id="A0A3E0WCA0"/>
<evidence type="ECO:0000256" key="1">
    <source>
        <dbReference type="SAM" id="Phobius"/>
    </source>
</evidence>
<keyword evidence="1" id="KW-1133">Transmembrane helix</keyword>
<accession>A0A3E0WCA0</accession>
<keyword evidence="1" id="KW-0812">Transmembrane</keyword>